<evidence type="ECO:0000313" key="1">
    <source>
        <dbReference type="EMBL" id="SCG14982.1"/>
    </source>
</evidence>
<name>A0A1C5G601_MICEH</name>
<organism evidence="1 2">
    <name type="scientific">Micromonospora echinofusca</name>
    <dbReference type="NCBI Taxonomy" id="47858"/>
    <lineage>
        <taxon>Bacteria</taxon>
        <taxon>Bacillati</taxon>
        <taxon>Actinomycetota</taxon>
        <taxon>Actinomycetes</taxon>
        <taxon>Micromonosporales</taxon>
        <taxon>Micromonosporaceae</taxon>
        <taxon>Micromonospora</taxon>
    </lineage>
</organism>
<reference evidence="1 2" key="1">
    <citation type="submission" date="2016-06" db="EMBL/GenBank/DDBJ databases">
        <authorList>
            <person name="Kjaerup R.B."/>
            <person name="Dalgaard T.S."/>
            <person name="Juul-Madsen H.R."/>
        </authorList>
    </citation>
    <scope>NUCLEOTIDE SEQUENCE [LARGE SCALE GENOMIC DNA]</scope>
    <source>
        <strain evidence="1 2">DSM 43913</strain>
    </source>
</reference>
<evidence type="ECO:0000313" key="2">
    <source>
        <dbReference type="Proteomes" id="UP000198251"/>
    </source>
</evidence>
<proteinExistence type="predicted"/>
<sequence length="142" mass="15268">MAVPNTIKVPVPFEYVFPHGALCLGVEPVTDFDKRGQGDDQARDKDTGERLWVVKVLDLDPEAGKFGGSKEVKVKIAAAVQPVPPASKIPGYPPAVEFSDVTLTPYVDSQRCKGNAHKCRARQAWSIRASAVTEPAAVKQAA</sequence>
<dbReference type="EMBL" id="LT607733">
    <property type="protein sequence ID" value="SCG14982.1"/>
    <property type="molecule type" value="Genomic_DNA"/>
</dbReference>
<dbReference type="Proteomes" id="UP000198251">
    <property type="component" value="Chromosome I"/>
</dbReference>
<protein>
    <recommendedName>
        <fullName evidence="3">Plasmid replication, integration and excision activator</fullName>
    </recommendedName>
</protein>
<evidence type="ECO:0008006" key="3">
    <source>
        <dbReference type="Google" id="ProtNLM"/>
    </source>
</evidence>
<accession>A0A1C5G601</accession>
<dbReference type="AlphaFoldDB" id="A0A1C5G601"/>
<keyword evidence="2" id="KW-1185">Reference proteome</keyword>
<gene>
    <name evidence="1" type="ORF">GA0070610_1207</name>
</gene>
<dbReference type="GeneID" id="95801073"/>
<dbReference type="RefSeq" id="WP_088999082.1">
    <property type="nucleotide sequence ID" value="NZ_LT607733.1"/>
</dbReference>